<feature type="non-terminal residue" evidence="1">
    <location>
        <position position="72"/>
    </location>
</feature>
<dbReference type="AlphaFoldDB" id="X1G3N7"/>
<proteinExistence type="predicted"/>
<reference evidence="1" key="1">
    <citation type="journal article" date="2014" name="Front. Microbiol.">
        <title>High frequency of phylogenetically diverse reductive dehalogenase-homologous genes in deep subseafloor sedimentary metagenomes.</title>
        <authorList>
            <person name="Kawai M."/>
            <person name="Futagami T."/>
            <person name="Toyoda A."/>
            <person name="Takaki Y."/>
            <person name="Nishi S."/>
            <person name="Hori S."/>
            <person name="Arai W."/>
            <person name="Tsubouchi T."/>
            <person name="Morono Y."/>
            <person name="Uchiyama I."/>
            <person name="Ito T."/>
            <person name="Fujiyama A."/>
            <person name="Inagaki F."/>
            <person name="Takami H."/>
        </authorList>
    </citation>
    <scope>NUCLEOTIDE SEQUENCE</scope>
    <source>
        <strain evidence="1">Expedition CK06-06</strain>
    </source>
</reference>
<accession>X1G3N7</accession>
<evidence type="ECO:0000313" key="1">
    <source>
        <dbReference type="EMBL" id="GAH39425.1"/>
    </source>
</evidence>
<sequence>MREKLKIGILLNNYFIPSWEYQILKDLSNSDFAKIVLVIRNKSKYSLAGKREWSLAHTVIKLLEKADRVIFK</sequence>
<gene>
    <name evidence="1" type="ORF">S03H2_13733</name>
</gene>
<comment type="caution">
    <text evidence="1">The sequence shown here is derived from an EMBL/GenBank/DDBJ whole genome shotgun (WGS) entry which is preliminary data.</text>
</comment>
<protein>
    <submittedName>
        <fullName evidence="1">Uncharacterized protein</fullName>
    </submittedName>
</protein>
<name>X1G3N7_9ZZZZ</name>
<organism evidence="1">
    <name type="scientific">marine sediment metagenome</name>
    <dbReference type="NCBI Taxonomy" id="412755"/>
    <lineage>
        <taxon>unclassified sequences</taxon>
        <taxon>metagenomes</taxon>
        <taxon>ecological metagenomes</taxon>
    </lineage>
</organism>
<dbReference type="EMBL" id="BARU01006967">
    <property type="protein sequence ID" value="GAH39425.1"/>
    <property type="molecule type" value="Genomic_DNA"/>
</dbReference>